<name>A0AAC8QHV2_9BACT</name>
<gene>
    <name evidence="1" type="ORF">AA314_08952</name>
    <name evidence="2" type="ORF">ATI61_111280</name>
</gene>
<dbReference type="Proteomes" id="UP000256345">
    <property type="component" value="Unassembled WGS sequence"/>
</dbReference>
<dbReference type="GO" id="GO:0032259">
    <property type="term" value="P:methylation"/>
    <property type="evidence" value="ECO:0007669"/>
    <property type="project" value="UniProtKB-KW"/>
</dbReference>
<organism evidence="1 3">
    <name type="scientific">Archangium gephyra</name>
    <dbReference type="NCBI Taxonomy" id="48"/>
    <lineage>
        <taxon>Bacteria</taxon>
        <taxon>Pseudomonadati</taxon>
        <taxon>Myxococcota</taxon>
        <taxon>Myxococcia</taxon>
        <taxon>Myxococcales</taxon>
        <taxon>Cystobacterineae</taxon>
        <taxon>Archangiaceae</taxon>
        <taxon>Archangium</taxon>
    </lineage>
</organism>
<evidence type="ECO:0000313" key="3">
    <source>
        <dbReference type="Proteomes" id="UP000035579"/>
    </source>
</evidence>
<dbReference type="InterPro" id="IPR029063">
    <property type="entry name" value="SAM-dependent_MTases_sf"/>
</dbReference>
<evidence type="ECO:0000313" key="1">
    <source>
        <dbReference type="EMBL" id="AKJ07326.1"/>
    </source>
</evidence>
<evidence type="ECO:0000313" key="2">
    <source>
        <dbReference type="EMBL" id="REG26729.1"/>
    </source>
</evidence>
<accession>A0AAC8QHV2</accession>
<protein>
    <submittedName>
        <fullName evidence="1">SAM-dependent methyltransferase</fullName>
    </submittedName>
</protein>
<dbReference type="Gene3D" id="3.40.50.150">
    <property type="entry name" value="Vaccinia Virus protein VP39"/>
    <property type="match status" value="1"/>
</dbReference>
<dbReference type="EMBL" id="CP011509">
    <property type="protein sequence ID" value="AKJ07326.1"/>
    <property type="molecule type" value="Genomic_DNA"/>
</dbReference>
<proteinExistence type="predicted"/>
<keyword evidence="1" id="KW-0808">Transferase</keyword>
<dbReference type="AlphaFoldDB" id="A0AAC8QHV2"/>
<dbReference type="Proteomes" id="UP000035579">
    <property type="component" value="Chromosome"/>
</dbReference>
<keyword evidence="1" id="KW-0489">Methyltransferase</keyword>
<keyword evidence="4" id="KW-1185">Reference proteome</keyword>
<reference evidence="2 4" key="2">
    <citation type="submission" date="2018-08" db="EMBL/GenBank/DDBJ databases">
        <title>Genomic Encyclopedia of Archaeal and Bacterial Type Strains, Phase II (KMG-II): from individual species to whole genera.</title>
        <authorList>
            <person name="Goeker M."/>
        </authorList>
    </citation>
    <scope>NUCLEOTIDE SEQUENCE [LARGE SCALE GENOMIC DNA]</scope>
    <source>
        <strain evidence="2 4">DSM 2261</strain>
    </source>
</reference>
<reference evidence="1 3" key="1">
    <citation type="submission" date="2015-05" db="EMBL/GenBank/DDBJ databases">
        <title>Genome assembly of Archangium gephyra DSM 2261.</title>
        <authorList>
            <person name="Sharma G."/>
            <person name="Subramanian S."/>
        </authorList>
    </citation>
    <scope>NUCLEOTIDE SEQUENCE [LARGE SCALE GENOMIC DNA]</scope>
    <source>
        <strain evidence="1 3">DSM 2261</strain>
    </source>
</reference>
<evidence type="ECO:0000313" key="4">
    <source>
        <dbReference type="Proteomes" id="UP000256345"/>
    </source>
</evidence>
<dbReference type="KEGG" id="age:AA314_08952"/>
<dbReference type="RefSeq" id="WP_245682772.1">
    <property type="nucleotide sequence ID" value="NZ_CP011509.1"/>
</dbReference>
<dbReference type="EMBL" id="QUMU01000011">
    <property type="protein sequence ID" value="REG26729.1"/>
    <property type="molecule type" value="Genomic_DNA"/>
</dbReference>
<dbReference type="SUPFAM" id="SSF53335">
    <property type="entry name" value="S-adenosyl-L-methionine-dependent methyltransferases"/>
    <property type="match status" value="1"/>
</dbReference>
<dbReference type="GO" id="GO:0008168">
    <property type="term" value="F:methyltransferase activity"/>
    <property type="evidence" value="ECO:0007669"/>
    <property type="project" value="UniProtKB-KW"/>
</dbReference>
<sequence length="281" mass="32649">MESLHRGLRTLRRKWDREEWRRFCLEAVRTHPLREVIHQCPFTRHAFERPRGYAGDAELIDYLYNDHAHVDGLEYQGREIYRYMHDQPSARSVRERRELLAAELDATAERVHLPRILSVACGHLREAELSTAVRDHRLGELIAFDQDPLCLAEIARVFPTGPVRTVCGSVRSMLLGKTSFRDMDFVYSAGLYDYLAEGTAARLTRLLFHMLRSGGKLLVANFAVFPPETGYMEAFMDWWLVYRDESQMRALTAEIDPSELAEVKLFRDSVDNVIYLSLTRR</sequence>